<proteinExistence type="predicted"/>
<gene>
    <name evidence="3" type="ORF">NCTC12120_02369</name>
</gene>
<dbReference type="InterPro" id="IPR051199">
    <property type="entry name" value="LPS_LOS_Heptosyltrfase"/>
</dbReference>
<dbReference type="EMBL" id="UAVU01000003">
    <property type="protein sequence ID" value="SQA98482.1"/>
    <property type="molecule type" value="Genomic_DNA"/>
</dbReference>
<dbReference type="Gene3D" id="3.40.50.2000">
    <property type="entry name" value="Glycogen Phosphorylase B"/>
    <property type="match status" value="2"/>
</dbReference>
<organism evidence="3 4">
    <name type="scientific">Cedecea neteri</name>
    <dbReference type="NCBI Taxonomy" id="158822"/>
    <lineage>
        <taxon>Bacteria</taxon>
        <taxon>Pseudomonadati</taxon>
        <taxon>Pseudomonadota</taxon>
        <taxon>Gammaproteobacteria</taxon>
        <taxon>Enterobacterales</taxon>
        <taxon>Enterobacteriaceae</taxon>
        <taxon>Cedecea</taxon>
    </lineage>
</organism>
<dbReference type="PANTHER" id="PTHR30160:SF1">
    <property type="entry name" value="LIPOPOLYSACCHARIDE 1,2-N-ACETYLGLUCOSAMINETRANSFERASE-RELATED"/>
    <property type="match status" value="1"/>
</dbReference>
<dbReference type="Pfam" id="PF01075">
    <property type="entry name" value="Glyco_transf_9"/>
    <property type="match status" value="1"/>
</dbReference>
<dbReference type="GO" id="GO:0008713">
    <property type="term" value="F:ADP-heptose-lipopolysaccharide heptosyltransferase activity"/>
    <property type="evidence" value="ECO:0007669"/>
    <property type="project" value="TreeGrafter"/>
</dbReference>
<evidence type="ECO:0000256" key="1">
    <source>
        <dbReference type="ARBA" id="ARBA00022676"/>
    </source>
</evidence>
<dbReference type="InterPro" id="IPR002201">
    <property type="entry name" value="Glyco_trans_9"/>
</dbReference>
<dbReference type="CDD" id="cd03789">
    <property type="entry name" value="GT9_LPS_heptosyltransferase"/>
    <property type="match status" value="1"/>
</dbReference>
<dbReference type="PANTHER" id="PTHR30160">
    <property type="entry name" value="TETRAACYLDISACCHARIDE 4'-KINASE-RELATED"/>
    <property type="match status" value="1"/>
</dbReference>
<name>A0A2X2SZ46_9ENTR</name>
<evidence type="ECO:0000313" key="4">
    <source>
        <dbReference type="Proteomes" id="UP000251197"/>
    </source>
</evidence>
<keyword evidence="1" id="KW-0328">Glycosyltransferase</keyword>
<dbReference type="Proteomes" id="UP000251197">
    <property type="component" value="Unassembled WGS sequence"/>
</dbReference>
<keyword evidence="2" id="KW-0808">Transferase</keyword>
<protein>
    <submittedName>
        <fullName evidence="3">Lipopolysaccharide core biosynthesis protein</fullName>
    </submittedName>
</protein>
<evidence type="ECO:0000313" key="3">
    <source>
        <dbReference type="EMBL" id="SQA98482.1"/>
    </source>
</evidence>
<reference evidence="3 4" key="1">
    <citation type="submission" date="2018-06" db="EMBL/GenBank/DDBJ databases">
        <authorList>
            <consortium name="Pathogen Informatics"/>
            <person name="Doyle S."/>
        </authorList>
    </citation>
    <scope>NUCLEOTIDE SEQUENCE [LARGE SCALE GENOMIC DNA]</scope>
    <source>
        <strain evidence="3 4">NCTC12120</strain>
    </source>
</reference>
<evidence type="ECO:0000256" key="2">
    <source>
        <dbReference type="ARBA" id="ARBA00022679"/>
    </source>
</evidence>
<sequence>MKVLIIRRDNIGDLILTTPLISTLAKELNCKVGLLVNTYNKSILEHNPNVGKVFLYSKLHHRTEGTSKINVLFQRLKTIISLRREKYDVAIVAKERWDKRPLLWAKLSGAKRVIAIGNNCPDSITDAIPETEEKLHLVNLLARLGTPLGCTSAPGPLELYVTEEEVNAIKSKINFPEDNLPVYGLQISSRRIEQQWPKELFVEFARRLAERESCHILLFWSPGKSDNQQHPGDDEKAEFILEQCADLPIIAVKTKNVRELMAGMALCDQIVTSDGGALHIAAWCAETYRCVVW</sequence>
<accession>A0A2X2SZ46</accession>
<dbReference type="GO" id="GO:0009244">
    <property type="term" value="P:lipopolysaccharide core region biosynthetic process"/>
    <property type="evidence" value="ECO:0007669"/>
    <property type="project" value="TreeGrafter"/>
</dbReference>
<dbReference type="GO" id="GO:0005829">
    <property type="term" value="C:cytosol"/>
    <property type="evidence" value="ECO:0007669"/>
    <property type="project" value="TreeGrafter"/>
</dbReference>
<dbReference type="AlphaFoldDB" id="A0A2X2SZ46"/>
<dbReference type="SUPFAM" id="SSF53756">
    <property type="entry name" value="UDP-Glycosyltransferase/glycogen phosphorylase"/>
    <property type="match status" value="1"/>
</dbReference>